<protein>
    <submittedName>
        <fullName evidence="1">Uncharacterized protein</fullName>
    </submittedName>
</protein>
<proteinExistence type="predicted"/>
<name>X1L6V2_9ZZZZ</name>
<dbReference type="AlphaFoldDB" id="X1L6V2"/>
<dbReference type="EMBL" id="BARV01002081">
    <property type="protein sequence ID" value="GAH89883.1"/>
    <property type="molecule type" value="Genomic_DNA"/>
</dbReference>
<comment type="caution">
    <text evidence="1">The sequence shown here is derived from an EMBL/GenBank/DDBJ whole genome shotgun (WGS) entry which is preliminary data.</text>
</comment>
<reference evidence="1" key="1">
    <citation type="journal article" date="2014" name="Front. Microbiol.">
        <title>High frequency of phylogenetically diverse reductive dehalogenase-homologous genes in deep subseafloor sedimentary metagenomes.</title>
        <authorList>
            <person name="Kawai M."/>
            <person name="Futagami T."/>
            <person name="Toyoda A."/>
            <person name="Takaki Y."/>
            <person name="Nishi S."/>
            <person name="Hori S."/>
            <person name="Arai W."/>
            <person name="Tsubouchi T."/>
            <person name="Morono Y."/>
            <person name="Uchiyama I."/>
            <person name="Ito T."/>
            <person name="Fujiyama A."/>
            <person name="Inagaki F."/>
            <person name="Takami H."/>
        </authorList>
    </citation>
    <scope>NUCLEOTIDE SEQUENCE</scope>
    <source>
        <strain evidence="1">Expedition CK06-06</strain>
    </source>
</reference>
<evidence type="ECO:0000313" key="1">
    <source>
        <dbReference type="EMBL" id="GAH89883.1"/>
    </source>
</evidence>
<organism evidence="1">
    <name type="scientific">marine sediment metagenome</name>
    <dbReference type="NCBI Taxonomy" id="412755"/>
    <lineage>
        <taxon>unclassified sequences</taxon>
        <taxon>metagenomes</taxon>
        <taxon>ecological metagenomes</taxon>
    </lineage>
</organism>
<gene>
    <name evidence="1" type="ORF">S06H3_05576</name>
</gene>
<accession>X1L6V2</accession>
<sequence>MSGLSSVDHAIIQTLNFYQGKYNKRYSFPSQNTLLSNLKRFHKIEISKRTLNYHLRKLEDNFYLYRHKSSHRLNKEYT</sequence>